<organism evidence="6 7">
    <name type="scientific">Trebonia kvetii</name>
    <dbReference type="NCBI Taxonomy" id="2480626"/>
    <lineage>
        <taxon>Bacteria</taxon>
        <taxon>Bacillati</taxon>
        <taxon>Actinomycetota</taxon>
        <taxon>Actinomycetes</taxon>
        <taxon>Streptosporangiales</taxon>
        <taxon>Treboniaceae</taxon>
        <taxon>Trebonia</taxon>
    </lineage>
</organism>
<dbReference type="Pfam" id="PF21993">
    <property type="entry name" value="TetR_C_13_2"/>
    <property type="match status" value="1"/>
</dbReference>
<keyword evidence="2 4" id="KW-0238">DNA-binding</keyword>
<evidence type="ECO:0000259" key="5">
    <source>
        <dbReference type="PROSITE" id="PS50977"/>
    </source>
</evidence>
<proteinExistence type="predicted"/>
<evidence type="ECO:0000313" key="7">
    <source>
        <dbReference type="Proteomes" id="UP000460272"/>
    </source>
</evidence>
<protein>
    <submittedName>
        <fullName evidence="6">TetR/AcrR family transcriptional regulator</fullName>
    </submittedName>
</protein>
<dbReference type="OrthoDB" id="4726108at2"/>
<evidence type="ECO:0000313" key="6">
    <source>
        <dbReference type="EMBL" id="TVZ00937.1"/>
    </source>
</evidence>
<dbReference type="SUPFAM" id="SSF48498">
    <property type="entry name" value="Tetracyclin repressor-like, C-terminal domain"/>
    <property type="match status" value="1"/>
</dbReference>
<evidence type="ECO:0000256" key="2">
    <source>
        <dbReference type="ARBA" id="ARBA00023125"/>
    </source>
</evidence>
<dbReference type="PANTHER" id="PTHR47506">
    <property type="entry name" value="TRANSCRIPTIONAL REGULATORY PROTEIN"/>
    <property type="match status" value="1"/>
</dbReference>
<keyword evidence="7" id="KW-1185">Reference proteome</keyword>
<feature type="DNA-binding region" description="H-T-H motif" evidence="4">
    <location>
        <begin position="18"/>
        <end position="37"/>
    </location>
</feature>
<evidence type="ECO:0000256" key="4">
    <source>
        <dbReference type="PROSITE-ProRule" id="PRU00335"/>
    </source>
</evidence>
<dbReference type="InterPro" id="IPR054156">
    <property type="entry name" value="YxaF_TetR_C"/>
</dbReference>
<dbReference type="Pfam" id="PF00440">
    <property type="entry name" value="TetR_N"/>
    <property type="match status" value="1"/>
</dbReference>
<dbReference type="InterPro" id="IPR036271">
    <property type="entry name" value="Tet_transcr_reg_TetR-rel_C_sf"/>
</dbReference>
<dbReference type="PANTHER" id="PTHR47506:SF3">
    <property type="entry name" value="HTH-TYPE TRANSCRIPTIONAL REGULATOR LMRA"/>
    <property type="match status" value="1"/>
</dbReference>
<dbReference type="GO" id="GO:0003677">
    <property type="term" value="F:DNA binding"/>
    <property type="evidence" value="ECO:0007669"/>
    <property type="project" value="UniProtKB-UniRule"/>
</dbReference>
<comment type="caution">
    <text evidence="6">The sequence shown here is derived from an EMBL/GenBank/DDBJ whole genome shotgun (WGS) entry which is preliminary data.</text>
</comment>
<gene>
    <name evidence="6" type="ORF">EAS64_36610</name>
</gene>
<dbReference type="PROSITE" id="PS50977">
    <property type="entry name" value="HTH_TETR_2"/>
    <property type="match status" value="1"/>
</dbReference>
<dbReference type="InterPro" id="IPR001647">
    <property type="entry name" value="HTH_TetR"/>
</dbReference>
<name>A0A6P2BQK0_9ACTN</name>
<dbReference type="AlphaFoldDB" id="A0A6P2BQK0"/>
<accession>A0A6P2BQK0</accession>
<evidence type="ECO:0000256" key="3">
    <source>
        <dbReference type="ARBA" id="ARBA00023163"/>
    </source>
</evidence>
<dbReference type="EMBL" id="RPFW01000008">
    <property type="protein sequence ID" value="TVZ00937.1"/>
    <property type="molecule type" value="Genomic_DNA"/>
</dbReference>
<dbReference type="Proteomes" id="UP000460272">
    <property type="component" value="Unassembled WGS sequence"/>
</dbReference>
<keyword evidence="1" id="KW-0805">Transcription regulation</keyword>
<reference evidence="6 7" key="1">
    <citation type="submission" date="2018-11" db="EMBL/GenBank/DDBJ databases">
        <title>Trebonia kvetii gen.nov., sp.nov., a novel acidophilic actinobacterium, and proposal of the new actinobacterial family Treboniaceae fam. nov.</title>
        <authorList>
            <person name="Rapoport D."/>
            <person name="Sagova-Mareckova M."/>
            <person name="Sedlacek I."/>
            <person name="Provaznik J."/>
            <person name="Kralova S."/>
            <person name="Pavlinic D."/>
            <person name="Benes V."/>
            <person name="Kopecky J."/>
        </authorList>
    </citation>
    <scope>NUCLEOTIDE SEQUENCE [LARGE SCALE GENOMIC DNA]</scope>
    <source>
        <strain evidence="6 7">15Tr583</strain>
    </source>
</reference>
<dbReference type="SUPFAM" id="SSF46689">
    <property type="entry name" value="Homeodomain-like"/>
    <property type="match status" value="1"/>
</dbReference>
<sequence>MIASAVKLLAMHGFQATSFSSVLKDSGAPRGSIYYHFPEGKDQLIGAAIDLAGDRALAFTDSFTGLSAAEIVDAFVGLWRAVLLRSDFRAGCAVLAVTVSADVPELVERAAAIFRSWRERLAAALEASGVEPASARALAVTIIAACEGATVLCRAEHSLEPLEAVAGQLRVLAADPGKRHAEDLSS</sequence>
<dbReference type="Gene3D" id="1.10.357.10">
    <property type="entry name" value="Tetracycline Repressor, domain 2"/>
    <property type="match status" value="1"/>
</dbReference>
<keyword evidence="3" id="KW-0804">Transcription</keyword>
<dbReference type="InterPro" id="IPR009057">
    <property type="entry name" value="Homeodomain-like_sf"/>
</dbReference>
<evidence type="ECO:0000256" key="1">
    <source>
        <dbReference type="ARBA" id="ARBA00023015"/>
    </source>
</evidence>
<feature type="domain" description="HTH tetR-type" evidence="5">
    <location>
        <begin position="1"/>
        <end position="55"/>
    </location>
</feature>